<evidence type="ECO:0000256" key="8">
    <source>
        <dbReference type="ARBA" id="ARBA00023277"/>
    </source>
</evidence>
<dbReference type="PANTHER" id="PTHR10584">
    <property type="entry name" value="SUGAR KINASE"/>
    <property type="match status" value="1"/>
</dbReference>
<dbReference type="GO" id="GO:0005524">
    <property type="term" value="F:ATP binding"/>
    <property type="evidence" value="ECO:0007669"/>
    <property type="project" value="UniProtKB-KW"/>
</dbReference>
<organism evidence="10 11">
    <name type="scientific">Ricinus communis</name>
    <name type="common">Castor bean</name>
    <dbReference type="NCBI Taxonomy" id="3988"/>
    <lineage>
        <taxon>Eukaryota</taxon>
        <taxon>Viridiplantae</taxon>
        <taxon>Streptophyta</taxon>
        <taxon>Embryophyta</taxon>
        <taxon>Tracheophyta</taxon>
        <taxon>Spermatophyta</taxon>
        <taxon>Magnoliopsida</taxon>
        <taxon>eudicotyledons</taxon>
        <taxon>Gunneridae</taxon>
        <taxon>Pentapetalae</taxon>
        <taxon>rosids</taxon>
        <taxon>fabids</taxon>
        <taxon>Malpighiales</taxon>
        <taxon>Euphorbiaceae</taxon>
        <taxon>Acalyphoideae</taxon>
        <taxon>Acalypheae</taxon>
        <taxon>Ricinus</taxon>
    </lineage>
</organism>
<dbReference type="Gene3D" id="3.40.1190.20">
    <property type="match status" value="1"/>
</dbReference>
<dbReference type="STRING" id="3988.B9TDH2"/>
<keyword evidence="8" id="KW-0119">Carbohydrate metabolism</keyword>
<dbReference type="InterPro" id="IPR002139">
    <property type="entry name" value="Ribo/fructo_kinase"/>
</dbReference>
<keyword evidence="11" id="KW-1185">Reference proteome</keyword>
<protein>
    <submittedName>
        <fullName evidence="10">Ribokinase, putative</fullName>
        <ecNumber evidence="10">2.7.1.15</ecNumber>
    </submittedName>
</protein>
<name>B9TDH2_RICCO</name>
<dbReference type="InterPro" id="IPR011877">
    <property type="entry name" value="Ribokinase"/>
</dbReference>
<evidence type="ECO:0000256" key="1">
    <source>
        <dbReference type="ARBA" id="ARBA00022679"/>
    </source>
</evidence>
<keyword evidence="7" id="KW-0630">Potassium</keyword>
<keyword evidence="3" id="KW-0547">Nucleotide-binding</keyword>
<proteinExistence type="predicted"/>
<keyword evidence="1 10" id="KW-0808">Transferase</keyword>
<keyword evidence="4" id="KW-0418">Kinase</keyword>
<dbReference type="InterPro" id="IPR011611">
    <property type="entry name" value="PfkB_dom"/>
</dbReference>
<evidence type="ECO:0000256" key="2">
    <source>
        <dbReference type="ARBA" id="ARBA00022723"/>
    </source>
</evidence>
<feature type="domain" description="Carbohydrate kinase PfkB" evidence="9">
    <location>
        <begin position="15"/>
        <end position="296"/>
    </location>
</feature>
<evidence type="ECO:0000256" key="3">
    <source>
        <dbReference type="ARBA" id="ARBA00022741"/>
    </source>
</evidence>
<gene>
    <name evidence="10" type="ORF">RCOM_1938170</name>
</gene>
<dbReference type="GO" id="GO:0006014">
    <property type="term" value="P:D-ribose metabolic process"/>
    <property type="evidence" value="ECO:0007669"/>
    <property type="project" value="InterPro"/>
</dbReference>
<keyword evidence="6" id="KW-0460">Magnesium</keyword>
<dbReference type="GO" id="GO:0046872">
    <property type="term" value="F:metal ion binding"/>
    <property type="evidence" value="ECO:0007669"/>
    <property type="project" value="UniProtKB-KW"/>
</dbReference>
<reference evidence="11" key="1">
    <citation type="journal article" date="2010" name="Nat. Biotechnol.">
        <title>Draft genome sequence of the oilseed species Ricinus communis.</title>
        <authorList>
            <person name="Chan A.P."/>
            <person name="Crabtree J."/>
            <person name="Zhao Q."/>
            <person name="Lorenzi H."/>
            <person name="Orvis J."/>
            <person name="Puiu D."/>
            <person name="Melake-Berhan A."/>
            <person name="Jones K.M."/>
            <person name="Redman J."/>
            <person name="Chen G."/>
            <person name="Cahoon E.B."/>
            <person name="Gedil M."/>
            <person name="Stanke M."/>
            <person name="Haas B.J."/>
            <person name="Wortman J.R."/>
            <person name="Fraser-Liggett C.M."/>
            <person name="Ravel J."/>
            <person name="Rabinowicz P.D."/>
        </authorList>
    </citation>
    <scope>NUCLEOTIDE SEQUENCE [LARGE SCALE GENOMIC DNA]</scope>
    <source>
        <strain evidence="11">cv. Hale</strain>
    </source>
</reference>
<dbReference type="AlphaFoldDB" id="B9TDH2"/>
<evidence type="ECO:0000256" key="4">
    <source>
        <dbReference type="ARBA" id="ARBA00022777"/>
    </source>
</evidence>
<dbReference type="Pfam" id="PF00294">
    <property type="entry name" value="PfkB"/>
    <property type="match status" value="1"/>
</dbReference>
<dbReference type="CDD" id="cd01174">
    <property type="entry name" value="ribokinase"/>
    <property type="match status" value="1"/>
</dbReference>
<dbReference type="Proteomes" id="UP000008311">
    <property type="component" value="Unassembled WGS sequence"/>
</dbReference>
<evidence type="ECO:0000313" key="10">
    <source>
        <dbReference type="EMBL" id="EEF26092.1"/>
    </source>
</evidence>
<dbReference type="InParanoid" id="B9TDH2"/>
<dbReference type="PANTHER" id="PTHR10584:SF166">
    <property type="entry name" value="RIBOKINASE"/>
    <property type="match status" value="1"/>
</dbReference>
<keyword evidence="2" id="KW-0479">Metal-binding</keyword>
<evidence type="ECO:0000256" key="5">
    <source>
        <dbReference type="ARBA" id="ARBA00022840"/>
    </source>
</evidence>
<evidence type="ECO:0000256" key="6">
    <source>
        <dbReference type="ARBA" id="ARBA00022842"/>
    </source>
</evidence>
<dbReference type="EMBL" id="EQ978212">
    <property type="protein sequence ID" value="EEF26092.1"/>
    <property type="molecule type" value="Genomic_DNA"/>
</dbReference>
<dbReference type="EC" id="2.7.1.15" evidence="10"/>
<evidence type="ECO:0000259" key="9">
    <source>
        <dbReference type="Pfam" id="PF00294"/>
    </source>
</evidence>
<dbReference type="GO" id="GO:0004747">
    <property type="term" value="F:ribokinase activity"/>
    <property type="evidence" value="ECO:0000318"/>
    <property type="project" value="GO_Central"/>
</dbReference>
<dbReference type="GO" id="GO:0005829">
    <property type="term" value="C:cytosol"/>
    <property type="evidence" value="ECO:0000318"/>
    <property type="project" value="GO_Central"/>
</dbReference>
<keyword evidence="5" id="KW-0067">ATP-binding</keyword>
<dbReference type="eggNOG" id="KOG2855">
    <property type="taxonomic scope" value="Eukaryota"/>
</dbReference>
<accession>B9TDH2</accession>
<dbReference type="InterPro" id="IPR029056">
    <property type="entry name" value="Ribokinase-like"/>
</dbReference>
<dbReference type="SUPFAM" id="SSF53613">
    <property type="entry name" value="Ribokinase-like"/>
    <property type="match status" value="1"/>
</dbReference>
<dbReference type="PRINTS" id="PR00990">
    <property type="entry name" value="RIBOKINASE"/>
</dbReference>
<sequence length="314" mass="32624">MRRFIQACCWSVERLPQAGESVAATDIASELGGKGFNVAVAASRLGAPVSAIIALGEDTAADAALRMLQQHAIAPIYAYRLSSRSGHGAGLIAIDGPNMVSVYLGPNRLLTAEHVAAAAGTIQSATLVYAQFETACTAIECAFVLARQAGRKTVLNPSPWQIIPQSLLSQTSILIMNQSEAAQLFAWSAESLVQAPEVTIAALKQVLSQFYQTWFGELLVVTLGAMGSVAMTQAGEWVVSPAFAVTAVDTLGAGDAFAAGLCVSLMRGDALPQALQFANACGAIVAQQPGVLDALPDSAQVATFFSQCSPILPV</sequence>
<evidence type="ECO:0000313" key="11">
    <source>
        <dbReference type="Proteomes" id="UP000008311"/>
    </source>
</evidence>
<evidence type="ECO:0000256" key="7">
    <source>
        <dbReference type="ARBA" id="ARBA00022958"/>
    </source>
</evidence>